<dbReference type="SUPFAM" id="SSF64268">
    <property type="entry name" value="PX domain"/>
    <property type="match status" value="1"/>
</dbReference>
<dbReference type="InterPro" id="IPR036871">
    <property type="entry name" value="PX_dom_sf"/>
</dbReference>
<dbReference type="CDD" id="cd06093">
    <property type="entry name" value="PX_domain"/>
    <property type="match status" value="1"/>
</dbReference>
<evidence type="ECO:0000313" key="2">
    <source>
        <dbReference type="EMBL" id="KAG8462505.1"/>
    </source>
</evidence>
<evidence type="ECO:0000313" key="3">
    <source>
        <dbReference type="Proteomes" id="UP000751190"/>
    </source>
</evidence>
<gene>
    <name evidence="2" type="ORF">KFE25_010330</name>
</gene>
<reference evidence="2" key="1">
    <citation type="submission" date="2021-05" db="EMBL/GenBank/DDBJ databases">
        <title>The genome of the haptophyte Pavlova lutheri (Diacronema luteri, Pavlovales) - a model for lipid biosynthesis in eukaryotic algae.</title>
        <authorList>
            <person name="Hulatt C.J."/>
            <person name="Posewitz M.C."/>
        </authorList>
    </citation>
    <scope>NUCLEOTIDE SEQUENCE</scope>
    <source>
        <strain evidence="2">NIVA-4/92</strain>
    </source>
</reference>
<evidence type="ECO:0008006" key="4">
    <source>
        <dbReference type="Google" id="ProtNLM"/>
    </source>
</evidence>
<name>A0A8J5XNL4_DIALT</name>
<dbReference type="OrthoDB" id="430293at2759"/>
<proteinExistence type="predicted"/>
<protein>
    <recommendedName>
        <fullName evidence="4">PX domain-containing protein</fullName>
    </recommendedName>
</protein>
<sequence>MESSWTRVDTNGDGALADVVVAPLDGPDSVDVPGFQRDATGVEFFRVRVRLGAVQYELRRRFSQFEAVARSMRTAARKHALPPKHLIRHTDENLALRADALEGWMRAVLGDGECASDAELYLWPFLELDAARALLAQALPDEPCAPSAPADEPAALSCVPPNSDAVRKLEAERERLRAELGDKASEVRRLEHGMVTAKALVATLRQHLVEAERSRWACGGDAPMASAPPAVDALDCAVHERRQFADAPAAESQPPIALDAPRPQLAMLLGLTHGATDAPSAALAPAAQPASPARAPAQRRGPGKAAKRKEKRAAKAGGDSLLVANARRSIASH</sequence>
<feature type="region of interest" description="Disordered" evidence="1">
    <location>
        <begin position="279"/>
        <end position="333"/>
    </location>
</feature>
<keyword evidence="3" id="KW-1185">Reference proteome</keyword>
<feature type="compositionally biased region" description="Basic residues" evidence="1">
    <location>
        <begin position="301"/>
        <end position="314"/>
    </location>
</feature>
<comment type="caution">
    <text evidence="2">The sequence shown here is derived from an EMBL/GenBank/DDBJ whole genome shotgun (WGS) entry which is preliminary data.</text>
</comment>
<dbReference type="GO" id="GO:0035091">
    <property type="term" value="F:phosphatidylinositol binding"/>
    <property type="evidence" value="ECO:0007669"/>
    <property type="project" value="InterPro"/>
</dbReference>
<dbReference type="Gene3D" id="3.30.1520.10">
    <property type="entry name" value="Phox-like domain"/>
    <property type="match status" value="1"/>
</dbReference>
<dbReference type="EMBL" id="JAGTXO010000020">
    <property type="protein sequence ID" value="KAG8462505.1"/>
    <property type="molecule type" value="Genomic_DNA"/>
</dbReference>
<dbReference type="Proteomes" id="UP000751190">
    <property type="component" value="Unassembled WGS sequence"/>
</dbReference>
<evidence type="ECO:0000256" key="1">
    <source>
        <dbReference type="SAM" id="MobiDB-lite"/>
    </source>
</evidence>
<organism evidence="2 3">
    <name type="scientific">Diacronema lutheri</name>
    <name type="common">Unicellular marine alga</name>
    <name type="synonym">Monochrysis lutheri</name>
    <dbReference type="NCBI Taxonomy" id="2081491"/>
    <lineage>
        <taxon>Eukaryota</taxon>
        <taxon>Haptista</taxon>
        <taxon>Haptophyta</taxon>
        <taxon>Pavlovophyceae</taxon>
        <taxon>Pavlovales</taxon>
        <taxon>Pavlovaceae</taxon>
        <taxon>Diacronema</taxon>
    </lineage>
</organism>
<accession>A0A8J5XNL4</accession>
<dbReference type="AlphaFoldDB" id="A0A8J5XNL4"/>
<feature type="compositionally biased region" description="Low complexity" evidence="1">
    <location>
        <begin position="279"/>
        <end position="300"/>
    </location>
</feature>